<proteinExistence type="predicted"/>
<evidence type="ECO:0000256" key="1">
    <source>
        <dbReference type="SAM" id="MobiDB-lite"/>
    </source>
</evidence>
<dbReference type="EMBL" id="MCOG01000223">
    <property type="protein sequence ID" value="ORY24352.1"/>
    <property type="molecule type" value="Genomic_DNA"/>
</dbReference>
<evidence type="ECO:0000313" key="3">
    <source>
        <dbReference type="Proteomes" id="UP000193920"/>
    </source>
</evidence>
<accession>A0A1Y2APA1</accession>
<dbReference type="AlphaFoldDB" id="A0A1Y2APA1"/>
<feature type="region of interest" description="Disordered" evidence="1">
    <location>
        <begin position="282"/>
        <end position="316"/>
    </location>
</feature>
<protein>
    <submittedName>
        <fullName evidence="2">Uncharacterized protein</fullName>
    </submittedName>
</protein>
<dbReference type="OrthoDB" id="10673741at2759"/>
<evidence type="ECO:0000313" key="2">
    <source>
        <dbReference type="EMBL" id="ORY24352.1"/>
    </source>
</evidence>
<comment type="caution">
    <text evidence="2">The sequence shown here is derived from an EMBL/GenBank/DDBJ whole genome shotgun (WGS) entry which is preliminary data.</text>
</comment>
<feature type="compositionally biased region" description="Polar residues" evidence="1">
    <location>
        <begin position="298"/>
        <end position="308"/>
    </location>
</feature>
<organism evidence="2 3">
    <name type="scientific">Neocallimastix californiae</name>
    <dbReference type="NCBI Taxonomy" id="1754190"/>
    <lineage>
        <taxon>Eukaryota</taxon>
        <taxon>Fungi</taxon>
        <taxon>Fungi incertae sedis</taxon>
        <taxon>Chytridiomycota</taxon>
        <taxon>Chytridiomycota incertae sedis</taxon>
        <taxon>Neocallimastigomycetes</taxon>
        <taxon>Neocallimastigales</taxon>
        <taxon>Neocallimastigaceae</taxon>
        <taxon>Neocallimastix</taxon>
    </lineage>
</organism>
<sequence>MENLDLSITDIRIENENSINENDSKTNPIQQDNMFLERSKSKTKKDFNKFLFSTAQQKINKKLTINNPQSKLNKIKYIDKNNLNSDEIAISNSINKSLDDSTLEYKNVNEHNSVIIKDDSFIDKNNKNTEDNELMTENSVLSNSLYTNNDKNIKIQTADNILKRNEIESKRLETLVNSLSNMNESIKKRIISHMSGNSSIINTSSSTYENLLKKYNNKLSTDISTNLQKLNSVSIDSNEKENKNNNVTEITEIKDDNNFISNSQIIRSKSLNFGTSAFKPYSSLNNQNDKKENRHNKNPSFSESWISQTTKNNNTKENNKHIINLDNSVNDNLSLTINDNNLDPEENSNYLNNINLNDNSSRQLKITNQNKMVNNKFKHNSTMSLDGGKNLYMKF</sequence>
<keyword evidence="3" id="KW-1185">Reference proteome</keyword>
<name>A0A1Y2APA1_9FUNG</name>
<gene>
    <name evidence="2" type="ORF">LY90DRAFT_116847</name>
</gene>
<reference evidence="2 3" key="1">
    <citation type="submission" date="2016-08" db="EMBL/GenBank/DDBJ databases">
        <title>A Parts List for Fungal Cellulosomes Revealed by Comparative Genomics.</title>
        <authorList>
            <consortium name="DOE Joint Genome Institute"/>
            <person name="Haitjema C.H."/>
            <person name="Gilmore S.P."/>
            <person name="Henske J.K."/>
            <person name="Solomon K.V."/>
            <person name="De Groot R."/>
            <person name="Kuo A."/>
            <person name="Mondo S.J."/>
            <person name="Salamov A.A."/>
            <person name="Labutti K."/>
            <person name="Zhao Z."/>
            <person name="Chiniquy J."/>
            <person name="Barry K."/>
            <person name="Brewer H.M."/>
            <person name="Purvine S.O."/>
            <person name="Wright A.T."/>
            <person name="Boxma B."/>
            <person name="Van Alen T."/>
            <person name="Hackstein J.H."/>
            <person name="Baker S.E."/>
            <person name="Grigoriev I.V."/>
            <person name="O'Malley M.A."/>
        </authorList>
    </citation>
    <scope>NUCLEOTIDE SEQUENCE [LARGE SCALE GENOMIC DNA]</scope>
    <source>
        <strain evidence="2 3">G1</strain>
    </source>
</reference>
<dbReference type="Proteomes" id="UP000193920">
    <property type="component" value="Unassembled WGS sequence"/>
</dbReference>